<feature type="coiled-coil region" evidence="1">
    <location>
        <begin position="57"/>
        <end position="91"/>
    </location>
</feature>
<dbReference type="Proteomes" id="UP001201812">
    <property type="component" value="Unassembled WGS sequence"/>
</dbReference>
<proteinExistence type="predicted"/>
<dbReference type="EMBL" id="JAKKPZ010000003">
    <property type="protein sequence ID" value="KAI1723890.1"/>
    <property type="molecule type" value="Genomic_DNA"/>
</dbReference>
<comment type="caution">
    <text evidence="2">The sequence shown here is derived from an EMBL/GenBank/DDBJ whole genome shotgun (WGS) entry which is preliminary data.</text>
</comment>
<evidence type="ECO:0000313" key="3">
    <source>
        <dbReference type="Proteomes" id="UP001201812"/>
    </source>
</evidence>
<name>A0AAD4NDN1_9BILA</name>
<gene>
    <name evidence="2" type="ORF">DdX_04070</name>
</gene>
<evidence type="ECO:0000256" key="1">
    <source>
        <dbReference type="SAM" id="Coils"/>
    </source>
</evidence>
<dbReference type="AlphaFoldDB" id="A0AAD4NDN1"/>
<reference evidence="2" key="1">
    <citation type="submission" date="2022-01" db="EMBL/GenBank/DDBJ databases">
        <title>Genome Sequence Resource for Two Populations of Ditylenchus destructor, the Migratory Endoparasitic Phytonematode.</title>
        <authorList>
            <person name="Zhang H."/>
            <person name="Lin R."/>
            <person name="Xie B."/>
        </authorList>
    </citation>
    <scope>NUCLEOTIDE SEQUENCE</scope>
    <source>
        <strain evidence="2">BazhouSP</strain>
    </source>
</reference>
<keyword evidence="3" id="KW-1185">Reference proteome</keyword>
<evidence type="ECO:0000313" key="2">
    <source>
        <dbReference type="EMBL" id="KAI1723890.1"/>
    </source>
</evidence>
<protein>
    <submittedName>
        <fullName evidence="2">MICOS complex subunit MIC19</fullName>
    </submittedName>
</protein>
<accession>A0AAD4NDN1</accession>
<keyword evidence="1" id="KW-0175">Coiled coil</keyword>
<organism evidence="2 3">
    <name type="scientific">Ditylenchus destructor</name>
    <dbReference type="NCBI Taxonomy" id="166010"/>
    <lineage>
        <taxon>Eukaryota</taxon>
        <taxon>Metazoa</taxon>
        <taxon>Ecdysozoa</taxon>
        <taxon>Nematoda</taxon>
        <taxon>Chromadorea</taxon>
        <taxon>Rhabditida</taxon>
        <taxon>Tylenchina</taxon>
        <taxon>Tylenchomorpha</taxon>
        <taxon>Sphaerularioidea</taxon>
        <taxon>Anguinidae</taxon>
        <taxon>Anguininae</taxon>
        <taxon>Ditylenchus</taxon>
    </lineage>
</organism>
<sequence>MGNLASRTADASTEPEIVQIDRSEIPEAYKNVFVSEDVIRRAHGDLNSNNVTRDESASKLNEELARQQQENKRLQEQIKAMQENSELQQRKTEAAAVSAATTASVVTSAEAYKQQSQKNQEDIKESKRVFEETVEKVEKQFFNRQKENACEKNEKDILDCFSKNPNKVLACKNLQYPYEHCISVFNAAVLKEKNTSAPMNYDSMN</sequence>